<reference evidence="2 3" key="1">
    <citation type="submission" date="2018-10" db="EMBL/GenBank/DDBJ databases">
        <title>Sinomicrobium pectinilyticum sp. nov., a pectinase-producing bacterium isolated from alkaline and saline soil, and emended description of the genus Sinomicrobium.</title>
        <authorList>
            <person name="Cheng B."/>
            <person name="Li C."/>
            <person name="Lai Q."/>
            <person name="Du M."/>
            <person name="Shao Z."/>
            <person name="Xu P."/>
            <person name="Yang C."/>
        </authorList>
    </citation>
    <scope>NUCLEOTIDE SEQUENCE [LARGE SCALE GENOMIC DNA]</scope>
    <source>
        <strain evidence="2 3">5DNS001</strain>
    </source>
</reference>
<gene>
    <name evidence="2" type="ORF">ED312_08520</name>
</gene>
<comment type="caution">
    <text evidence="2">The sequence shown here is derived from an EMBL/GenBank/DDBJ whole genome shotgun (WGS) entry which is preliminary data.</text>
</comment>
<dbReference type="OrthoDB" id="646079at2"/>
<name>A0A3N0EL32_SINP1</name>
<keyword evidence="3" id="KW-1185">Reference proteome</keyword>
<dbReference type="AlphaFoldDB" id="A0A3N0EL32"/>
<dbReference type="Proteomes" id="UP000267469">
    <property type="component" value="Unassembled WGS sequence"/>
</dbReference>
<dbReference type="EMBL" id="RJTM01000059">
    <property type="protein sequence ID" value="RNL88482.1"/>
    <property type="molecule type" value="Genomic_DNA"/>
</dbReference>
<accession>A0A3N0EL32</accession>
<evidence type="ECO:0000256" key="1">
    <source>
        <dbReference type="SAM" id="SignalP"/>
    </source>
</evidence>
<proteinExistence type="predicted"/>
<keyword evidence="1" id="KW-0732">Signal</keyword>
<protein>
    <submittedName>
        <fullName evidence="2">Uncharacterized protein</fullName>
    </submittedName>
</protein>
<feature type="chain" id="PRO_5018208331" evidence="1">
    <location>
        <begin position="22"/>
        <end position="239"/>
    </location>
</feature>
<sequence length="239" mass="26590">MKKFACLIAGAVMMLFSCSTDETLYHDTVGTSNALSQELHFSPDNNKNPYDPVGELYRRALKQYVKTGKVPSQHQLEMEINSLLPDGRLPGIRPVPATTQSHKTETVSDDSWQTLEVIISGSGLSPAAQAGLLDFIETLLVIQYDVDQALHNYITGYESLVMGHPSLTETDKRVVLTFTALVRHASYPDMDEEPVVILTEQDDDWDYSMGNIVSFMIIALEDGVEGISRAMYLSLNRDQ</sequence>
<feature type="signal peptide" evidence="1">
    <location>
        <begin position="1"/>
        <end position="21"/>
    </location>
</feature>
<evidence type="ECO:0000313" key="2">
    <source>
        <dbReference type="EMBL" id="RNL88482.1"/>
    </source>
</evidence>
<evidence type="ECO:0000313" key="3">
    <source>
        <dbReference type="Proteomes" id="UP000267469"/>
    </source>
</evidence>
<dbReference type="RefSeq" id="WP_123215580.1">
    <property type="nucleotide sequence ID" value="NZ_RJTM01000059.1"/>
</dbReference>
<organism evidence="2 3">
    <name type="scientific">Sinomicrobium pectinilyticum</name>
    <dbReference type="NCBI Taxonomy" id="1084421"/>
    <lineage>
        <taxon>Bacteria</taxon>
        <taxon>Pseudomonadati</taxon>
        <taxon>Bacteroidota</taxon>
        <taxon>Flavobacteriia</taxon>
        <taxon>Flavobacteriales</taxon>
        <taxon>Flavobacteriaceae</taxon>
        <taxon>Sinomicrobium</taxon>
    </lineage>
</organism>
<dbReference type="PROSITE" id="PS51257">
    <property type="entry name" value="PROKAR_LIPOPROTEIN"/>
    <property type="match status" value="1"/>
</dbReference>